<dbReference type="InterPro" id="IPR055998">
    <property type="entry name" value="DUF7576"/>
</dbReference>
<keyword evidence="3" id="KW-1185">Reference proteome</keyword>
<organism evidence="2 3">
    <name type="scientific">Halapricum salinum</name>
    <dbReference type="NCBI Taxonomy" id="1457250"/>
    <lineage>
        <taxon>Archaea</taxon>
        <taxon>Methanobacteriati</taxon>
        <taxon>Methanobacteriota</taxon>
        <taxon>Stenosarchaea group</taxon>
        <taxon>Halobacteria</taxon>
        <taxon>Halobacteriales</taxon>
        <taxon>Haloarculaceae</taxon>
        <taxon>Halapricum</taxon>
    </lineage>
</organism>
<dbReference type="OrthoDB" id="169264at2157"/>
<dbReference type="GeneID" id="39848469"/>
<evidence type="ECO:0008006" key="4">
    <source>
        <dbReference type="Google" id="ProtNLM"/>
    </source>
</evidence>
<proteinExistence type="predicted"/>
<reference evidence="2 3" key="1">
    <citation type="journal article" date="2019" name="Nat. Commun.">
        <title>A new type of DNA phosphorothioation-based antiviral system in archaea.</title>
        <authorList>
            <person name="Xiong L."/>
            <person name="Liu S."/>
            <person name="Chen S."/>
            <person name="Xiao Y."/>
            <person name="Zhu B."/>
            <person name="Gao Y."/>
            <person name="Zhang Y."/>
            <person name="Chen B."/>
            <person name="Luo J."/>
            <person name="Deng Z."/>
            <person name="Chen X."/>
            <person name="Wang L."/>
            <person name="Chen S."/>
        </authorList>
    </citation>
    <scope>NUCLEOTIDE SEQUENCE [LARGE SCALE GENOMIC DNA]</scope>
    <source>
        <strain evidence="2 3">CBA1105</strain>
    </source>
</reference>
<name>A0A4D6HCI9_9EURY</name>
<dbReference type="RefSeq" id="WP_049994593.1">
    <property type="nucleotide sequence ID" value="NZ_CP031310.1"/>
</dbReference>
<feature type="region of interest" description="Disordered" evidence="1">
    <location>
        <begin position="1"/>
        <end position="21"/>
    </location>
</feature>
<evidence type="ECO:0000313" key="2">
    <source>
        <dbReference type="EMBL" id="QCC51794.1"/>
    </source>
</evidence>
<evidence type="ECO:0000256" key="1">
    <source>
        <dbReference type="SAM" id="MobiDB-lite"/>
    </source>
</evidence>
<dbReference type="EMBL" id="CP031310">
    <property type="protein sequence ID" value="QCC51794.1"/>
    <property type="molecule type" value="Genomic_DNA"/>
</dbReference>
<accession>A0A4D6HCI9</accession>
<gene>
    <name evidence="2" type="ORF">DV733_11355</name>
</gene>
<sequence>MVDPTSELGEDVTEEDAPTCTICGDPIVQEATHRVVTWIEDGEVQTAHFCDEACREEWTHPEQRE</sequence>
<dbReference type="Pfam" id="PF24461">
    <property type="entry name" value="DUF7576"/>
    <property type="match status" value="1"/>
</dbReference>
<dbReference type="AlphaFoldDB" id="A0A4D6HCI9"/>
<evidence type="ECO:0000313" key="3">
    <source>
        <dbReference type="Proteomes" id="UP000296706"/>
    </source>
</evidence>
<protein>
    <recommendedName>
        <fullName evidence="4">Small CPxCG-related zinc finger protein</fullName>
    </recommendedName>
</protein>
<feature type="compositionally biased region" description="Acidic residues" evidence="1">
    <location>
        <begin position="8"/>
        <end position="17"/>
    </location>
</feature>
<dbReference type="KEGG" id="hsn:DV733_11355"/>
<dbReference type="Proteomes" id="UP000296706">
    <property type="component" value="Chromosome"/>
</dbReference>